<accession>A0A2T0S7C2</accession>
<organism evidence="2 3">
    <name type="scientific">Pseudosporangium ferrugineum</name>
    <dbReference type="NCBI Taxonomy" id="439699"/>
    <lineage>
        <taxon>Bacteria</taxon>
        <taxon>Bacillati</taxon>
        <taxon>Actinomycetota</taxon>
        <taxon>Actinomycetes</taxon>
        <taxon>Micromonosporales</taxon>
        <taxon>Micromonosporaceae</taxon>
        <taxon>Pseudosporangium</taxon>
    </lineage>
</organism>
<comment type="caution">
    <text evidence="2">The sequence shown here is derived from an EMBL/GenBank/DDBJ whole genome shotgun (WGS) entry which is preliminary data.</text>
</comment>
<sequence length="76" mass="7793">MSRHDESVIRTKLLDLEEEFADVLAAGVGEPASVPASALSHSLNRLRDPGEDSVSGFQSAIDGHPGGPPGRGSAIG</sequence>
<feature type="region of interest" description="Disordered" evidence="1">
    <location>
        <begin position="31"/>
        <end position="76"/>
    </location>
</feature>
<name>A0A2T0S7C2_9ACTN</name>
<protein>
    <submittedName>
        <fullName evidence="2">FXSXX-COOH protein</fullName>
    </submittedName>
</protein>
<gene>
    <name evidence="2" type="ORF">CLV70_10623</name>
</gene>
<evidence type="ECO:0000256" key="1">
    <source>
        <dbReference type="SAM" id="MobiDB-lite"/>
    </source>
</evidence>
<proteinExistence type="predicted"/>
<dbReference type="Proteomes" id="UP000239209">
    <property type="component" value="Unassembled WGS sequence"/>
</dbReference>
<keyword evidence="3" id="KW-1185">Reference proteome</keyword>
<dbReference type="AlphaFoldDB" id="A0A2T0S7C2"/>
<reference evidence="2 3" key="1">
    <citation type="submission" date="2018-03" db="EMBL/GenBank/DDBJ databases">
        <title>Genomic Encyclopedia of Archaeal and Bacterial Type Strains, Phase II (KMG-II): from individual species to whole genera.</title>
        <authorList>
            <person name="Goeker M."/>
        </authorList>
    </citation>
    <scope>NUCLEOTIDE SEQUENCE [LARGE SCALE GENOMIC DNA]</scope>
    <source>
        <strain evidence="2 3">DSM 45348</strain>
    </source>
</reference>
<dbReference type="EMBL" id="PVZG01000006">
    <property type="protein sequence ID" value="PRY29306.1"/>
    <property type="molecule type" value="Genomic_DNA"/>
</dbReference>
<evidence type="ECO:0000313" key="3">
    <source>
        <dbReference type="Proteomes" id="UP000239209"/>
    </source>
</evidence>
<evidence type="ECO:0000313" key="2">
    <source>
        <dbReference type="EMBL" id="PRY29306.1"/>
    </source>
</evidence>